<proteinExistence type="predicted"/>
<sequence>WRRVRRTLVPPVPPTTTSRQSRLSVLPKDNSRILYAEPGLNRQPSDYRSTHLRC</sequence>
<organism evidence="2">
    <name type="scientific">Nothobranchius rachovii</name>
    <name type="common">bluefin notho</name>
    <dbReference type="NCBI Taxonomy" id="451742"/>
    <lineage>
        <taxon>Eukaryota</taxon>
        <taxon>Metazoa</taxon>
        <taxon>Chordata</taxon>
        <taxon>Craniata</taxon>
        <taxon>Vertebrata</taxon>
        <taxon>Euteleostomi</taxon>
        <taxon>Actinopterygii</taxon>
        <taxon>Neopterygii</taxon>
        <taxon>Teleostei</taxon>
        <taxon>Neoteleostei</taxon>
        <taxon>Acanthomorphata</taxon>
        <taxon>Ovalentaria</taxon>
        <taxon>Atherinomorphae</taxon>
        <taxon>Cyprinodontiformes</taxon>
        <taxon>Nothobranchiidae</taxon>
        <taxon>Nothobranchius</taxon>
    </lineage>
</organism>
<name>A0A1A8RPU6_9TELE</name>
<dbReference type="EMBL" id="HAEI01009539">
    <property type="protein sequence ID" value="SBS08051.1"/>
    <property type="molecule type" value="Transcribed_RNA"/>
</dbReference>
<evidence type="ECO:0000256" key="1">
    <source>
        <dbReference type="SAM" id="MobiDB-lite"/>
    </source>
</evidence>
<feature type="non-terminal residue" evidence="2">
    <location>
        <position position="54"/>
    </location>
</feature>
<accession>A0A1A8RPU6</accession>
<protein>
    <submittedName>
        <fullName evidence="2">Uncharacterized protein</fullName>
    </submittedName>
</protein>
<reference evidence="2" key="2">
    <citation type="submission" date="2016-06" db="EMBL/GenBank/DDBJ databases">
        <title>The genome of a short-lived fish provides insights into sex chromosome evolution and the genetic control of aging.</title>
        <authorList>
            <person name="Reichwald K."/>
            <person name="Felder M."/>
            <person name="Petzold A."/>
            <person name="Koch P."/>
            <person name="Groth M."/>
            <person name="Platzer M."/>
        </authorList>
    </citation>
    <scope>NUCLEOTIDE SEQUENCE</scope>
    <source>
        <tissue evidence="2">Brain</tissue>
    </source>
</reference>
<evidence type="ECO:0000313" key="2">
    <source>
        <dbReference type="EMBL" id="SBS08051.1"/>
    </source>
</evidence>
<feature type="non-terminal residue" evidence="2">
    <location>
        <position position="1"/>
    </location>
</feature>
<feature type="region of interest" description="Disordered" evidence="1">
    <location>
        <begin position="35"/>
        <end position="54"/>
    </location>
</feature>
<reference evidence="2" key="1">
    <citation type="submission" date="2016-05" db="EMBL/GenBank/DDBJ databases">
        <authorList>
            <person name="Lavstsen T."/>
            <person name="Jespersen J.S."/>
        </authorList>
    </citation>
    <scope>NUCLEOTIDE SEQUENCE</scope>
    <source>
        <tissue evidence="2">Brain</tissue>
    </source>
</reference>
<feature type="region of interest" description="Disordered" evidence="1">
    <location>
        <begin position="1"/>
        <end position="30"/>
    </location>
</feature>
<dbReference type="AlphaFoldDB" id="A0A1A8RPU6"/>
<gene>
    <name evidence="2" type="primary">Nfu_g_1_019841</name>
</gene>